<gene>
    <name evidence="1" type="ORF">AAJ76_5300015559</name>
</gene>
<evidence type="ECO:0000313" key="2">
    <source>
        <dbReference type="Proteomes" id="UP000034350"/>
    </source>
</evidence>
<dbReference type="RefSeq" id="XP_024330394.1">
    <property type="nucleotide sequence ID" value="XM_024475943.1"/>
</dbReference>
<dbReference type="GeneID" id="36320891"/>
<keyword evidence="2" id="KW-1185">Reference proteome</keyword>
<protein>
    <submittedName>
        <fullName evidence="1">Uncharacterized protein</fullName>
    </submittedName>
</protein>
<name>A0A0F9YPU2_9MICR</name>
<organism evidence="1 2">
    <name type="scientific">Vairimorpha ceranae</name>
    <dbReference type="NCBI Taxonomy" id="40302"/>
    <lineage>
        <taxon>Eukaryota</taxon>
        <taxon>Fungi</taxon>
        <taxon>Fungi incertae sedis</taxon>
        <taxon>Microsporidia</taxon>
        <taxon>Nosematidae</taxon>
        <taxon>Vairimorpha</taxon>
    </lineage>
</organism>
<sequence length="40" mass="4813">MDLFNNYYLYNRHVRAINSILLIDMSRSLLSYTIITITEM</sequence>
<reference evidence="1 2" key="1">
    <citation type="journal article" date="2015" name="Environ. Microbiol.">
        <title>Genome analyses suggest the presence of polyploidy and recent human-driven expansions in eight global populations of the honeybee pathogen Nosema ceranae.</title>
        <authorList>
            <person name="Pelin A."/>
            <person name="Selman M."/>
            <person name="Aris-Brosou S."/>
            <person name="Farinelli L."/>
            <person name="Corradi N."/>
        </authorList>
    </citation>
    <scope>NUCLEOTIDE SEQUENCE [LARGE SCALE GENOMIC DNA]</scope>
    <source>
        <strain evidence="1 2">PA08 1199</strain>
    </source>
</reference>
<dbReference type="Proteomes" id="UP000034350">
    <property type="component" value="Unassembled WGS sequence"/>
</dbReference>
<comment type="caution">
    <text evidence="1">The sequence shown here is derived from an EMBL/GenBank/DDBJ whole genome shotgun (WGS) entry which is preliminary data.</text>
</comment>
<dbReference type="EMBL" id="JPQZ01000053">
    <property type="protein sequence ID" value="KKO74652.1"/>
    <property type="molecule type" value="Genomic_DNA"/>
</dbReference>
<accession>A0A0F9YPU2</accession>
<dbReference type="VEuPathDB" id="MicrosporidiaDB:AAJ76_5300015559"/>
<proteinExistence type="predicted"/>
<evidence type="ECO:0000313" key="1">
    <source>
        <dbReference type="EMBL" id="KKO74652.1"/>
    </source>
</evidence>
<dbReference type="AlphaFoldDB" id="A0A0F9YPU2"/>